<proteinExistence type="predicted"/>
<dbReference type="Proteomes" id="UP001054945">
    <property type="component" value="Unassembled WGS sequence"/>
</dbReference>
<dbReference type="AlphaFoldDB" id="A0AAV4PG92"/>
<feature type="region of interest" description="Disordered" evidence="1">
    <location>
        <begin position="18"/>
        <end position="44"/>
    </location>
</feature>
<feature type="region of interest" description="Disordered" evidence="1">
    <location>
        <begin position="80"/>
        <end position="110"/>
    </location>
</feature>
<evidence type="ECO:0000256" key="1">
    <source>
        <dbReference type="SAM" id="MobiDB-lite"/>
    </source>
</evidence>
<evidence type="ECO:0000313" key="2">
    <source>
        <dbReference type="EMBL" id="GIX96091.1"/>
    </source>
</evidence>
<name>A0AAV4PG92_CAEEX</name>
<protein>
    <submittedName>
        <fullName evidence="2">Uncharacterized protein</fullName>
    </submittedName>
</protein>
<dbReference type="EMBL" id="BPLR01004607">
    <property type="protein sequence ID" value="GIX96091.1"/>
    <property type="molecule type" value="Genomic_DNA"/>
</dbReference>
<comment type="caution">
    <text evidence="2">The sequence shown here is derived from an EMBL/GenBank/DDBJ whole genome shotgun (WGS) entry which is preliminary data.</text>
</comment>
<keyword evidence="3" id="KW-1185">Reference proteome</keyword>
<gene>
    <name evidence="2" type="ORF">CEXT_452631</name>
</gene>
<feature type="compositionally biased region" description="Basic and acidic residues" evidence="1">
    <location>
        <begin position="93"/>
        <end position="108"/>
    </location>
</feature>
<organism evidence="2 3">
    <name type="scientific">Caerostris extrusa</name>
    <name type="common">Bark spider</name>
    <name type="synonym">Caerostris bankana</name>
    <dbReference type="NCBI Taxonomy" id="172846"/>
    <lineage>
        <taxon>Eukaryota</taxon>
        <taxon>Metazoa</taxon>
        <taxon>Ecdysozoa</taxon>
        <taxon>Arthropoda</taxon>
        <taxon>Chelicerata</taxon>
        <taxon>Arachnida</taxon>
        <taxon>Araneae</taxon>
        <taxon>Araneomorphae</taxon>
        <taxon>Entelegynae</taxon>
        <taxon>Araneoidea</taxon>
        <taxon>Araneidae</taxon>
        <taxon>Caerostris</taxon>
    </lineage>
</organism>
<accession>A0AAV4PG92</accession>
<evidence type="ECO:0000313" key="3">
    <source>
        <dbReference type="Proteomes" id="UP001054945"/>
    </source>
</evidence>
<reference evidence="2 3" key="1">
    <citation type="submission" date="2021-06" db="EMBL/GenBank/DDBJ databases">
        <title>Caerostris extrusa draft genome.</title>
        <authorList>
            <person name="Kono N."/>
            <person name="Arakawa K."/>
        </authorList>
    </citation>
    <scope>NUCLEOTIDE SEQUENCE [LARGE SCALE GENOMIC DNA]</scope>
</reference>
<sequence length="142" mass="16105">MPNVNRASHCGATCSSWSTQTTLQPQRHKKHSLSVSHEGRGNKRDVHYRNDCSLECLPPDGFIAFRWEGCRKRMRFPPSRVRAQNSRKRYHERHFSSPDRLPVKRREPSCQSPTTAELSAANGLLGRCSGFAGQCQPDQRSG</sequence>